<feature type="non-terminal residue" evidence="1">
    <location>
        <position position="1"/>
    </location>
</feature>
<gene>
    <name evidence="1" type="ORF">TSPGSL018_28617</name>
</gene>
<proteinExistence type="predicted"/>
<evidence type="ECO:0000313" key="1">
    <source>
        <dbReference type="EMBL" id="JAC60583.1"/>
    </source>
</evidence>
<dbReference type="AlphaFoldDB" id="A0A061QLI3"/>
<feature type="non-terminal residue" evidence="1">
    <location>
        <position position="85"/>
    </location>
</feature>
<accession>A0A061QLI3</accession>
<organism evidence="1">
    <name type="scientific">Tetraselmis sp. GSL018</name>
    <dbReference type="NCBI Taxonomy" id="582737"/>
    <lineage>
        <taxon>Eukaryota</taxon>
        <taxon>Viridiplantae</taxon>
        <taxon>Chlorophyta</taxon>
        <taxon>core chlorophytes</taxon>
        <taxon>Chlorodendrophyceae</taxon>
        <taxon>Chlorodendrales</taxon>
        <taxon>Chlorodendraceae</taxon>
        <taxon>Tetraselmis</taxon>
    </lineage>
</organism>
<sequence>SLHSAVARGAYKGLIIKESAVDVCRKLSGLKIYSTSDVVPVRTEGQQVSLGKGICLAAAWTQLPILEPPTRFKDAWIGWGEHQTK</sequence>
<reference evidence="1" key="1">
    <citation type="submission" date="2014-05" db="EMBL/GenBank/DDBJ databases">
        <title>The transcriptome of the halophilic microalga Tetraselmis sp. GSL018 isolated from the Great Salt Lake, Utah.</title>
        <authorList>
            <person name="Jinkerson R.E."/>
            <person name="D'Adamo S."/>
            <person name="Posewitz M.C."/>
        </authorList>
    </citation>
    <scope>NUCLEOTIDE SEQUENCE</scope>
    <source>
        <strain evidence="1">GSL018</strain>
    </source>
</reference>
<protein>
    <submittedName>
        <fullName evidence="1">Uncharacterized protein</fullName>
    </submittedName>
</protein>
<dbReference type="EMBL" id="GBEZ01026643">
    <property type="protein sequence ID" value="JAC60583.1"/>
    <property type="molecule type" value="Transcribed_RNA"/>
</dbReference>
<name>A0A061QLI3_9CHLO</name>